<evidence type="ECO:0000256" key="2">
    <source>
        <dbReference type="SAM" id="Phobius"/>
    </source>
</evidence>
<comment type="caution">
    <text evidence="3">The sequence shown here is derived from an EMBL/GenBank/DDBJ whole genome shotgun (WGS) entry which is preliminary data.</text>
</comment>
<protein>
    <recommendedName>
        <fullName evidence="5">Cell division protein FtsL</fullName>
    </recommendedName>
</protein>
<evidence type="ECO:0008006" key="5">
    <source>
        <dbReference type="Google" id="ProtNLM"/>
    </source>
</evidence>
<keyword evidence="1" id="KW-0175">Coiled coil</keyword>
<evidence type="ECO:0000313" key="4">
    <source>
        <dbReference type="Proteomes" id="UP000176751"/>
    </source>
</evidence>
<evidence type="ECO:0000313" key="3">
    <source>
        <dbReference type="EMBL" id="OGE01158.1"/>
    </source>
</evidence>
<dbReference type="EMBL" id="MFCA01000029">
    <property type="protein sequence ID" value="OGE01158.1"/>
    <property type="molecule type" value="Genomic_DNA"/>
</dbReference>
<dbReference type="STRING" id="1797737.A2196_00405"/>
<sequence>MLPVSDFKIQKKNNFNLIGKIKVRVIVIIGSLVAFSFFAQLVFANNIATDGQKLAQIQNEIKKLESENTTLKVKIAQESSLATLTQKAQELNFRRPSKIITP</sequence>
<evidence type="ECO:0000256" key="1">
    <source>
        <dbReference type="SAM" id="Coils"/>
    </source>
</evidence>
<gene>
    <name evidence="3" type="ORF">A2196_00405</name>
</gene>
<accession>A0A1F5HAM6</accession>
<proteinExistence type="predicted"/>
<keyword evidence="2" id="KW-1133">Transmembrane helix</keyword>
<organism evidence="3 4">
    <name type="scientific">Candidatus Curtissbacteria bacterium RIFOXYA1_FULL_41_14</name>
    <dbReference type="NCBI Taxonomy" id="1797737"/>
    <lineage>
        <taxon>Bacteria</taxon>
        <taxon>Candidatus Curtissiibacteriota</taxon>
    </lineage>
</organism>
<dbReference type="AlphaFoldDB" id="A0A1F5HAM6"/>
<feature type="coiled-coil region" evidence="1">
    <location>
        <begin position="47"/>
        <end position="74"/>
    </location>
</feature>
<name>A0A1F5HAM6_9BACT</name>
<reference evidence="3 4" key="1">
    <citation type="journal article" date="2016" name="Nat. Commun.">
        <title>Thousands of microbial genomes shed light on interconnected biogeochemical processes in an aquifer system.</title>
        <authorList>
            <person name="Anantharaman K."/>
            <person name="Brown C.T."/>
            <person name="Hug L.A."/>
            <person name="Sharon I."/>
            <person name="Castelle C.J."/>
            <person name="Probst A.J."/>
            <person name="Thomas B.C."/>
            <person name="Singh A."/>
            <person name="Wilkins M.J."/>
            <person name="Karaoz U."/>
            <person name="Brodie E.L."/>
            <person name="Williams K.H."/>
            <person name="Hubbard S.S."/>
            <person name="Banfield J.F."/>
        </authorList>
    </citation>
    <scope>NUCLEOTIDE SEQUENCE [LARGE SCALE GENOMIC DNA]</scope>
</reference>
<keyword evidence="2" id="KW-0472">Membrane</keyword>
<feature type="transmembrane region" description="Helical" evidence="2">
    <location>
        <begin position="21"/>
        <end position="43"/>
    </location>
</feature>
<dbReference type="Proteomes" id="UP000176751">
    <property type="component" value="Unassembled WGS sequence"/>
</dbReference>
<keyword evidence="2" id="KW-0812">Transmembrane</keyword>